<dbReference type="GO" id="GO:0008374">
    <property type="term" value="F:O-acyltransferase activity"/>
    <property type="evidence" value="ECO:0007669"/>
    <property type="project" value="InterPro"/>
</dbReference>
<comment type="caution">
    <text evidence="4">The sequence shown here is derived from an EMBL/GenBank/DDBJ whole genome shotgun (WGS) entry which is preliminary data.</text>
</comment>
<dbReference type="SUPFAM" id="SSF52949">
    <property type="entry name" value="Macro domain-like"/>
    <property type="match status" value="1"/>
</dbReference>
<proteinExistence type="predicted"/>
<dbReference type="Gene3D" id="3.40.50.1820">
    <property type="entry name" value="alpha/beta hydrolase"/>
    <property type="match status" value="1"/>
</dbReference>
<dbReference type="Pfam" id="PF24096">
    <property type="entry name" value="DUF7379"/>
    <property type="match status" value="2"/>
</dbReference>
<dbReference type="InterPro" id="IPR024983">
    <property type="entry name" value="CHAT_dom"/>
</dbReference>
<keyword evidence="1" id="KW-1133">Transmembrane helix</keyword>
<dbReference type="SUPFAM" id="SSF53474">
    <property type="entry name" value="alpha/beta-Hydrolases"/>
    <property type="match status" value="1"/>
</dbReference>
<gene>
    <name evidence="4" type="ORF">G3O08_06955</name>
</gene>
<dbReference type="Pfam" id="PF20308">
    <property type="entry name" value="TPR-S"/>
    <property type="match status" value="1"/>
</dbReference>
<protein>
    <submittedName>
        <fullName evidence="4">CHAT domain-containing protein</fullName>
    </submittedName>
</protein>
<keyword evidence="1" id="KW-0472">Membrane</keyword>
<dbReference type="InterPro" id="IPR046880">
    <property type="entry name" value="TPR-S"/>
</dbReference>
<accession>A0A7K3WNK9</accession>
<dbReference type="Proteomes" id="UP000486602">
    <property type="component" value="Unassembled WGS sequence"/>
</dbReference>
<evidence type="ECO:0000259" key="3">
    <source>
        <dbReference type="Pfam" id="PF24096"/>
    </source>
</evidence>
<dbReference type="RefSeq" id="WP_163284259.1">
    <property type="nucleotide sequence ID" value="NZ_JAAGVY010000009.1"/>
</dbReference>
<feature type="transmembrane region" description="Helical" evidence="1">
    <location>
        <begin position="317"/>
        <end position="341"/>
    </location>
</feature>
<organism evidence="4 5">
    <name type="scientific">Cryomorpha ignava</name>
    <dbReference type="NCBI Taxonomy" id="101383"/>
    <lineage>
        <taxon>Bacteria</taxon>
        <taxon>Pseudomonadati</taxon>
        <taxon>Bacteroidota</taxon>
        <taxon>Flavobacteriia</taxon>
        <taxon>Flavobacteriales</taxon>
        <taxon>Cryomorphaceae</taxon>
        <taxon>Cryomorpha</taxon>
    </lineage>
</organism>
<evidence type="ECO:0000313" key="5">
    <source>
        <dbReference type="Proteomes" id="UP000486602"/>
    </source>
</evidence>
<dbReference type="InterPro" id="IPR003386">
    <property type="entry name" value="LACT/PDAT_acylTrfase"/>
</dbReference>
<dbReference type="InterPro" id="IPR029058">
    <property type="entry name" value="AB_hydrolase_fold"/>
</dbReference>
<feature type="domain" description="DUF7379" evidence="3">
    <location>
        <begin position="290"/>
        <end position="375"/>
    </location>
</feature>
<keyword evidence="1" id="KW-0812">Transmembrane</keyword>
<dbReference type="EMBL" id="JAAGVY010000009">
    <property type="protein sequence ID" value="NEN23237.1"/>
    <property type="molecule type" value="Genomic_DNA"/>
</dbReference>
<evidence type="ECO:0000313" key="4">
    <source>
        <dbReference type="EMBL" id="NEN23237.1"/>
    </source>
</evidence>
<dbReference type="Pfam" id="PF12770">
    <property type="entry name" value="CHAT"/>
    <property type="match status" value="1"/>
</dbReference>
<sequence length="1779" mass="199550">MKIIVYGSLNTIPTEKISDGIELVHDVELHSFRAGDEIIELDGVAQDDPIELHGENDYIEITTLGILLEKKEPISQKRGAGDEPELVILNDLIEFDSTERGLGLRRLFKRIKIFGLNKELAKLTLSQLALRLDTKLVPKEGLFKCTTPNEEIAASSWVSAIEKTSSPILLLLHGTGSNVLGTFGGFTTEGDRTIWNEIKEKYGDNVYGVQHRTLTKSPFENAIMVLEALPKNAVVHMLSCSRGGLVGEILSQSNTAANTGFTDQELKIFEDLDRDADTENMKTLNRLFIEKSITVERFVRVACPAAGTLLASKRINIYFNIMLNLIGLVPFLAGNPIYMYLKEFLIAFVKLRSDQDIVPGLEAMDPASPLIKVLNNRTKTIHSELIVIEGDAVAKGGLMKIIKIRLIDLYFLENNDFVVHSRAMHQGIKRSSTHVFFHQNETVSHFKYFSNPLTQKAILIGLQGKANELLGFTKIDEGQDTDGVMDFIVNRAKTRNLPTIILVPGIMGSKLMANGKRAWAHLPSLARGAMSDLDIDNPNVEPYDLMGSAYKKFVRSMSHSYNIVPFPYDWRKSIENAADLLALKVKSVLDETNKPVHIVAHSLGGLVVHALYNNYKNAAETEVWDTLMKRENSRVLLLGSPLRGSHIIPQIMLREEHFFRILHNLDITNSQKEFLEIIMNYPGILDLLPENSDIDSAGNTIDYFGDEFYERLTKYDDKFSRPALAKLKKALKTRQRFKEDPIQGKNVFYIAGKSDSTPAKLIENADSKDKRYTLIGTTNGDGRVTWDTGITKELKSKTWYMDASHGQMCNKPEYFDAISEILISGKTERLSKFAPVSRGVEEFFEIVETEPTLVSNTLELEEKLFGIVPEVEDEKKLPPVKITLTHGDLGYAKYPVAVGHLKDDGLVSAENVVDKYMDGMLSDYYNAGTYPGNIQTSLVILNNDDGYFKGAVVVGLGQAGSLSKGNLEKSFADSLITLVMKQIEQYKNSFLIDELKSVGVSTLLIGSGYAGLTLGDSIKSLLNGVTLANKEIQLLKNSSVKQISEIEFVEIYEDRVISAAQLLNRLIKTEHYNDFLLSYPIINEVSGKRLKIAELDTDEWWFRLQITEEVIDNDEINPLKFVSITDKAKSEVRILPTQRRLIEKLLASIVTNSSDGRSISKTLFFLIIPPELRDFATDKRDMILMLDKSTASYPWELIYNPSLINKKPISTQSGMIRQLAVYNSDNVKYTLGDSAFVVGNPKVPAGFANLPGALAEAKLAESKLKDKGFNVVTSYEQEGEEVMIKLFNNDYRVMHIAGHGIINEKHPENSGVVLSNGIVLSSLEIGLMEKMPEFVFINCCFSGAIGGEIIYNENLNKLASNIGVAFIEKGVKAIVVAGWAVDDKAAENFADELYTNMLAGIKFGEATKIARDGTFNKFGDTNTWGAYQCYGSPYYELRSTNTKTKSTFNEYVFYKEALVDILNIRSSSDIKSSREIDYLASKLNEIVNHLPVEWLSHSEISQSLGNTFYELGQYDKAIEYLELYEKGEKADFSINGLRNLSNLLMKTAIIKKQSNASQKEINAAIKEAERIAETLANIHESKNILALKGGNYKRKALIVNTAEEKIEALKKARDCYKKSYQQDRNAGLNDYFSLINWLSMEEILEFYGVAKSKDIIKPKAVNKLIKDAKVELKGLTLRQPNFYNLVTEAGFEGYRLFDFASHQGKTEKMIDYMATSYQKAWKLRGSRRKAENIIGHFEFVCDILHIDKEIKNQALKQKLENNLTSFQTVLVSINEIFKE</sequence>
<evidence type="ECO:0000259" key="2">
    <source>
        <dbReference type="Pfam" id="PF12770"/>
    </source>
</evidence>
<dbReference type="Pfam" id="PF02450">
    <property type="entry name" value="LCAT"/>
    <property type="match status" value="1"/>
</dbReference>
<dbReference type="GO" id="GO:0006629">
    <property type="term" value="P:lipid metabolic process"/>
    <property type="evidence" value="ECO:0007669"/>
    <property type="project" value="InterPro"/>
</dbReference>
<name>A0A7K3WNK9_9FLAO</name>
<keyword evidence="5" id="KW-1185">Reference proteome</keyword>
<evidence type="ECO:0000256" key="1">
    <source>
        <dbReference type="SAM" id="Phobius"/>
    </source>
</evidence>
<dbReference type="InterPro" id="IPR043472">
    <property type="entry name" value="Macro_dom-like"/>
</dbReference>
<feature type="domain" description="CHAT" evidence="2">
    <location>
        <begin position="1160"/>
        <end position="1432"/>
    </location>
</feature>
<reference evidence="4 5" key="1">
    <citation type="submission" date="2020-02" db="EMBL/GenBank/DDBJ databases">
        <title>Out from the shadows clarifying the taxonomy of the family Cryomorphaceae and related taxa by utilizing the GTDB taxonomic framework.</title>
        <authorList>
            <person name="Bowman J.P."/>
        </authorList>
    </citation>
    <scope>NUCLEOTIDE SEQUENCE [LARGE SCALE GENOMIC DNA]</scope>
    <source>
        <strain evidence="4 5">QSSC 1-22</strain>
    </source>
</reference>
<feature type="domain" description="DUF7379" evidence="3">
    <location>
        <begin position="169"/>
        <end position="255"/>
    </location>
</feature>
<dbReference type="InterPro" id="IPR055803">
    <property type="entry name" value="DUF7379"/>
</dbReference>